<reference evidence="2" key="2">
    <citation type="submission" date="2022-05" db="EMBL/GenBank/DDBJ databases">
        <authorList>
            <person name="Kim J.-S."/>
            <person name="Lee K."/>
            <person name="Suh M."/>
            <person name="Eom M."/>
            <person name="Kim J.-S."/>
            <person name="Kim D.-S."/>
            <person name="Ko S.-H."/>
            <person name="Shin Y."/>
            <person name="Lee J.-S."/>
        </authorList>
    </citation>
    <scope>NUCLEOTIDE SEQUENCE</scope>
    <source>
        <strain evidence="2">N237</strain>
    </source>
</reference>
<protein>
    <recommendedName>
        <fullName evidence="4">Heparin-binding hemagglutinin</fullName>
    </recommendedName>
</protein>
<evidence type="ECO:0008006" key="4">
    <source>
        <dbReference type="Google" id="ProtNLM"/>
    </source>
</evidence>
<name>A0ABY4R0K1_9ACTN</name>
<reference evidence="2" key="1">
    <citation type="journal article" date="2018" name="Int. J. Syst. Evol. Microbiol.">
        <title>Jatrophihabitans telluris sp. nov., isolated from sediment soil of lava forest wetlands and the emended description of the genus Jatrophihabitans.</title>
        <authorList>
            <person name="Lee K.C."/>
            <person name="Suh M.K."/>
            <person name="Eom M.K."/>
            <person name="Kim K.K."/>
            <person name="Kim J.S."/>
            <person name="Kim D.S."/>
            <person name="Ko S.H."/>
            <person name="Shin Y.K."/>
            <person name="Lee J.S."/>
        </authorList>
    </citation>
    <scope>NUCLEOTIDE SEQUENCE</scope>
    <source>
        <strain evidence="2">N237</strain>
    </source>
</reference>
<feature type="compositionally biased region" description="Low complexity" evidence="1">
    <location>
        <begin position="248"/>
        <end position="268"/>
    </location>
</feature>
<dbReference type="EMBL" id="CP097332">
    <property type="protein sequence ID" value="UQX88791.1"/>
    <property type="molecule type" value="Genomic_DNA"/>
</dbReference>
<evidence type="ECO:0000313" key="2">
    <source>
        <dbReference type="EMBL" id="UQX88791.1"/>
    </source>
</evidence>
<organism evidence="2 3">
    <name type="scientific">Jatrophihabitans telluris</name>
    <dbReference type="NCBI Taxonomy" id="2038343"/>
    <lineage>
        <taxon>Bacteria</taxon>
        <taxon>Bacillati</taxon>
        <taxon>Actinomycetota</taxon>
        <taxon>Actinomycetes</taxon>
        <taxon>Jatrophihabitantales</taxon>
        <taxon>Jatrophihabitantaceae</taxon>
        <taxon>Jatrophihabitans</taxon>
    </lineage>
</organism>
<proteinExistence type="predicted"/>
<keyword evidence="3" id="KW-1185">Reference proteome</keyword>
<evidence type="ECO:0000313" key="3">
    <source>
        <dbReference type="Proteomes" id="UP001056336"/>
    </source>
</evidence>
<gene>
    <name evidence="2" type="ORF">M6D93_02030</name>
</gene>
<dbReference type="Proteomes" id="UP001056336">
    <property type="component" value="Chromosome"/>
</dbReference>
<dbReference type="RefSeq" id="WP_249772531.1">
    <property type="nucleotide sequence ID" value="NZ_CP097332.1"/>
</dbReference>
<sequence length="291" mass="29001">MSILTDARNHAGSAVAGSKTAFAALGAVDLILETVAGSLSKRAETLPAETLSTLFKAQETGKVRLTKAQSEARATVGELRGKVEAGVAAAAQLRSLDLPELAKDTGEGYLALAKNVYASLSARGETTFADLKNDPRLGKLVGVAETAIAPLLEQVADTYASTVSPVVNQALGAVRSVSPIGTSTARTPVVTVTSPSVAKQASVEAPARKAPAKTAARKAAAKTAATKAPAKTAARKAAAKTAATKAAAKTAATKAPAKTAATKAPAKTAARKAAAKTAATKAPTKAGDAPA</sequence>
<accession>A0ABY4R0K1</accession>
<feature type="compositionally biased region" description="Low complexity" evidence="1">
    <location>
        <begin position="275"/>
        <end position="291"/>
    </location>
</feature>
<evidence type="ECO:0000256" key="1">
    <source>
        <dbReference type="SAM" id="MobiDB-lite"/>
    </source>
</evidence>
<feature type="region of interest" description="Disordered" evidence="1">
    <location>
        <begin position="248"/>
        <end position="291"/>
    </location>
</feature>